<dbReference type="Gene3D" id="3.40.50.11610">
    <property type="entry name" value="Multifunctional 2-oxoglutarate metabolism enzyme, C-terminal domain"/>
    <property type="match status" value="1"/>
</dbReference>
<evidence type="ECO:0000256" key="4">
    <source>
        <dbReference type="ARBA" id="ARBA00023052"/>
    </source>
</evidence>
<comment type="cofactor">
    <cofactor evidence="1">
        <name>thiamine diphosphate</name>
        <dbReference type="ChEBI" id="CHEBI:58937"/>
    </cofactor>
</comment>
<evidence type="ECO:0000256" key="1">
    <source>
        <dbReference type="ARBA" id="ARBA00001964"/>
    </source>
</evidence>
<dbReference type="OrthoDB" id="413077at2759"/>
<dbReference type="Pfam" id="PF00676">
    <property type="entry name" value="E1_dh"/>
    <property type="match status" value="1"/>
</dbReference>
<gene>
    <name evidence="6" type="ORF">SCLCIDRAFT_1185563</name>
</gene>
<dbReference type="SUPFAM" id="SSF52518">
    <property type="entry name" value="Thiamin diphosphate-binding fold (THDP-binding)"/>
    <property type="match status" value="2"/>
</dbReference>
<dbReference type="PIRSF" id="PIRSF000157">
    <property type="entry name" value="Oxoglu_dh_E1"/>
    <property type="match status" value="1"/>
</dbReference>
<proteinExistence type="inferred from homology"/>
<dbReference type="NCBIfam" id="TIGR00239">
    <property type="entry name" value="2oxo_dh_E1"/>
    <property type="match status" value="1"/>
</dbReference>
<evidence type="ECO:0000313" key="7">
    <source>
        <dbReference type="Proteomes" id="UP000053989"/>
    </source>
</evidence>
<organism evidence="6 7">
    <name type="scientific">Scleroderma citrinum Foug A</name>
    <dbReference type="NCBI Taxonomy" id="1036808"/>
    <lineage>
        <taxon>Eukaryota</taxon>
        <taxon>Fungi</taxon>
        <taxon>Dikarya</taxon>
        <taxon>Basidiomycota</taxon>
        <taxon>Agaricomycotina</taxon>
        <taxon>Agaricomycetes</taxon>
        <taxon>Agaricomycetidae</taxon>
        <taxon>Boletales</taxon>
        <taxon>Sclerodermatineae</taxon>
        <taxon>Sclerodermataceae</taxon>
        <taxon>Scleroderma</taxon>
    </lineage>
</organism>
<dbReference type="Gene3D" id="1.10.287.1150">
    <property type="entry name" value="TPP helical domain"/>
    <property type="match status" value="1"/>
</dbReference>
<comment type="similarity">
    <text evidence="2">Belongs to the alpha-ketoglutarate dehydrogenase family.</text>
</comment>
<feature type="domain" description="Transketolase-like pyrimidine-binding" evidence="5">
    <location>
        <begin position="597"/>
        <end position="800"/>
    </location>
</feature>
<dbReference type="STRING" id="1036808.A0A0C3A517"/>
<keyword evidence="7" id="KW-1185">Reference proteome</keyword>
<dbReference type="AlphaFoldDB" id="A0A0C3A517"/>
<dbReference type="InterPro" id="IPR031717">
    <property type="entry name" value="ODO-1/KGD_C"/>
</dbReference>
<protein>
    <recommendedName>
        <fullName evidence="5">Transketolase-like pyrimidine-binding domain-containing protein</fullName>
    </recommendedName>
</protein>
<reference evidence="6 7" key="1">
    <citation type="submission" date="2014-04" db="EMBL/GenBank/DDBJ databases">
        <authorList>
            <consortium name="DOE Joint Genome Institute"/>
            <person name="Kuo A."/>
            <person name="Kohler A."/>
            <person name="Nagy L.G."/>
            <person name="Floudas D."/>
            <person name="Copeland A."/>
            <person name="Barry K.W."/>
            <person name="Cichocki N."/>
            <person name="Veneault-Fourrey C."/>
            <person name="LaButti K."/>
            <person name="Lindquist E.A."/>
            <person name="Lipzen A."/>
            <person name="Lundell T."/>
            <person name="Morin E."/>
            <person name="Murat C."/>
            <person name="Sun H."/>
            <person name="Tunlid A."/>
            <person name="Henrissat B."/>
            <person name="Grigoriev I.V."/>
            <person name="Hibbett D.S."/>
            <person name="Martin F."/>
            <person name="Nordberg H.P."/>
            <person name="Cantor M.N."/>
            <person name="Hua S.X."/>
        </authorList>
    </citation>
    <scope>NUCLEOTIDE SEQUENCE [LARGE SCALE GENOMIC DNA]</scope>
    <source>
        <strain evidence="6 7">Foug A</strain>
    </source>
</reference>
<dbReference type="NCBIfam" id="NF006914">
    <property type="entry name" value="PRK09404.1"/>
    <property type="match status" value="1"/>
</dbReference>
<dbReference type="EMBL" id="KN822069">
    <property type="protein sequence ID" value="KIM59792.1"/>
    <property type="molecule type" value="Genomic_DNA"/>
</dbReference>
<reference evidence="7" key="2">
    <citation type="submission" date="2015-01" db="EMBL/GenBank/DDBJ databases">
        <title>Evolutionary Origins and Diversification of the Mycorrhizal Mutualists.</title>
        <authorList>
            <consortium name="DOE Joint Genome Institute"/>
            <consortium name="Mycorrhizal Genomics Consortium"/>
            <person name="Kohler A."/>
            <person name="Kuo A."/>
            <person name="Nagy L.G."/>
            <person name="Floudas D."/>
            <person name="Copeland A."/>
            <person name="Barry K.W."/>
            <person name="Cichocki N."/>
            <person name="Veneault-Fourrey C."/>
            <person name="LaButti K."/>
            <person name="Lindquist E.A."/>
            <person name="Lipzen A."/>
            <person name="Lundell T."/>
            <person name="Morin E."/>
            <person name="Murat C."/>
            <person name="Riley R."/>
            <person name="Ohm R."/>
            <person name="Sun H."/>
            <person name="Tunlid A."/>
            <person name="Henrissat B."/>
            <person name="Grigoriev I.V."/>
            <person name="Hibbett D.S."/>
            <person name="Martin F."/>
        </authorList>
    </citation>
    <scope>NUCLEOTIDE SEQUENCE [LARGE SCALE GENOMIC DNA]</scope>
    <source>
        <strain evidence="7">Foug A</strain>
    </source>
</reference>
<evidence type="ECO:0000259" key="5">
    <source>
        <dbReference type="SMART" id="SM00861"/>
    </source>
</evidence>
<evidence type="ECO:0000256" key="2">
    <source>
        <dbReference type="ARBA" id="ARBA00006936"/>
    </source>
</evidence>
<dbReference type="InterPro" id="IPR042179">
    <property type="entry name" value="KGD_C_sf"/>
</dbReference>
<name>A0A0C3A517_9AGAM</name>
<dbReference type="InterPro" id="IPR001017">
    <property type="entry name" value="DH_E1"/>
</dbReference>
<keyword evidence="3" id="KW-0560">Oxidoreductase</keyword>
<dbReference type="Pfam" id="PF02779">
    <property type="entry name" value="Transket_pyr"/>
    <property type="match status" value="1"/>
</dbReference>
<dbReference type="InterPro" id="IPR011603">
    <property type="entry name" value="2oxoglutarate_DH_E1"/>
</dbReference>
<evidence type="ECO:0000256" key="3">
    <source>
        <dbReference type="ARBA" id="ARBA00023002"/>
    </source>
</evidence>
<dbReference type="Proteomes" id="UP000053989">
    <property type="component" value="Unassembled WGS sequence"/>
</dbReference>
<keyword evidence="4" id="KW-0786">Thiamine pyrophosphate</keyword>
<dbReference type="GO" id="GO:0006091">
    <property type="term" value="P:generation of precursor metabolites and energy"/>
    <property type="evidence" value="ECO:0007669"/>
    <property type="project" value="UniProtKB-ARBA"/>
</dbReference>
<dbReference type="HOGENOM" id="CLU_004709_1_0_1"/>
<dbReference type="Gene3D" id="3.40.50.12470">
    <property type="match status" value="1"/>
</dbReference>
<dbReference type="PANTHER" id="PTHR23152">
    <property type="entry name" value="2-OXOGLUTARATE DEHYDROGENASE"/>
    <property type="match status" value="1"/>
</dbReference>
<dbReference type="GO" id="GO:0030976">
    <property type="term" value="F:thiamine pyrophosphate binding"/>
    <property type="evidence" value="ECO:0007669"/>
    <property type="project" value="InterPro"/>
</dbReference>
<evidence type="ECO:0000313" key="6">
    <source>
        <dbReference type="EMBL" id="KIM59792.1"/>
    </source>
</evidence>
<dbReference type="PANTHER" id="PTHR23152:SF4">
    <property type="entry name" value="2-OXOADIPATE DEHYDROGENASE COMPLEX COMPONENT E1"/>
    <property type="match status" value="1"/>
</dbReference>
<dbReference type="Pfam" id="PF16870">
    <property type="entry name" value="OxoGdeHyase_C"/>
    <property type="match status" value="1"/>
</dbReference>
<dbReference type="SMART" id="SM00861">
    <property type="entry name" value="Transket_pyr"/>
    <property type="match status" value="1"/>
</dbReference>
<dbReference type="CDD" id="cd02016">
    <property type="entry name" value="TPP_E1_OGDC_like"/>
    <property type="match status" value="1"/>
</dbReference>
<dbReference type="InterPro" id="IPR029061">
    <property type="entry name" value="THDP-binding"/>
</dbReference>
<dbReference type="InterPro" id="IPR005475">
    <property type="entry name" value="Transketolase-like_Pyr-bd"/>
</dbReference>
<sequence>MQLRLTHTPCALCPLAKQLSPLGGRVVALRRAYHDESFGFRRPRQFTMPDYNHAQLSNRVTNASLLRYADALRTHGHRAASIDPLGLLQQERVAALEPSRYGLSDPDTTYDINGILWTAGEQAPQKRWTLRDITDFLNTTYVGRIAYEYMDLPSKTERLWFSHLLESQSTISTHDCSPARKQRIHELLARSEVLDTFLQSKFPNLKRYGLEGGESMLPALDTLIGEAAQAGMTHIILAMAHRGRLNLLAGLLGYDLAALFHKIKGGAEVLVEGEQISGDVLSHLVASPTLNYDGKDIKLSLLPNPSHLEAVNPVALGKARAKQYSLLRALEKGGENMEGCMLGDKVMCVQLHGDASFTGQGVVMESLGFSNLPHYTSGGSVHIVVNIGYTTPASSARSSFYCSEVAKMINCPVLHVNGDHPEDVIRAIEVAFKYRNYFRKDIVIDLLVYRRWGHNELDEPAFTQPLMYQKIRARRSVPELYEDKLVTEGTLSGDAALSLRNSYKALLTDALSLSACYSPPLVKLEEQWGSTNVDGKDTKMVWPGSPEAHTFDTGVGADLLREVGRASVAVPEEFEIHPRLHRHVKSRLAALEKGEGLDWAAAEALAFGSLMLEGCDVRIAGQDVGRGTFSHRHAMLVDQKTEGVVVPLNYALCGTTGKLELANSSLSEMAVLGFEYGASWERPNLLPIWEAQFGDFFNGAQVIFDTFISSAETKWAKQSGIVLLLPHGLDGAGPEHSSCRIERMLQLTNDSFDPQCKTNINMHVVFPTTPAQYFHLLRRQMRRNYRKPLVVAAPKGLLRLAAASSTLADMLPGTKFQPVLPDSFPPSNDIERVILMSGKLYYDLVRERTARGLEGRVAIVRIEELAPFPFSQLADVLQPYTSSKDMDWDRLEMVLRDLDVQGGVKYVGRREDAVPAPGIGKVYQAQQKAVVDDAFAEL</sequence>
<dbReference type="InParanoid" id="A0A0C3A517"/>
<dbReference type="GO" id="GO:0016624">
    <property type="term" value="F:oxidoreductase activity, acting on the aldehyde or oxo group of donors, disulfide as acceptor"/>
    <property type="evidence" value="ECO:0007669"/>
    <property type="project" value="InterPro"/>
</dbReference>
<dbReference type="Gene3D" id="3.40.50.970">
    <property type="match status" value="1"/>
</dbReference>
<accession>A0A0C3A517</accession>